<evidence type="ECO:0000313" key="11">
    <source>
        <dbReference type="EMBL" id="SDI23143.1"/>
    </source>
</evidence>
<dbReference type="RefSeq" id="WP_043064050.1">
    <property type="nucleotide sequence ID" value="NZ_BJOA01000010.1"/>
</dbReference>
<keyword evidence="4" id="KW-1003">Cell membrane</keyword>
<dbReference type="GO" id="GO:0043190">
    <property type="term" value="C:ATP-binding cassette (ABC) transporter complex"/>
    <property type="evidence" value="ECO:0007669"/>
    <property type="project" value="TreeGrafter"/>
</dbReference>
<evidence type="ECO:0000256" key="5">
    <source>
        <dbReference type="ARBA" id="ARBA00022741"/>
    </source>
</evidence>
<proteinExistence type="inferred from homology"/>
<dbReference type="Proteomes" id="UP000182836">
    <property type="component" value="Unassembled WGS sequence"/>
</dbReference>
<dbReference type="PANTHER" id="PTHR43553">
    <property type="entry name" value="HEAVY METAL TRANSPORTER"/>
    <property type="match status" value="1"/>
</dbReference>
<keyword evidence="5" id="KW-0547">Nucleotide-binding</keyword>
<dbReference type="Pfam" id="PF00005">
    <property type="entry name" value="ABC_tran"/>
    <property type="match status" value="2"/>
</dbReference>
<reference evidence="11 13" key="2">
    <citation type="submission" date="2016-10" db="EMBL/GenBank/DDBJ databases">
        <authorList>
            <person name="de Groot N.N."/>
        </authorList>
    </citation>
    <scope>NUCLEOTIDE SEQUENCE [LARGE SCALE GENOMIC DNA]</scope>
    <source>
        <strain evidence="11 13">DSM 2895</strain>
    </source>
</reference>
<dbReference type="CDD" id="cd03225">
    <property type="entry name" value="ABC_cobalt_CbiO_domain1"/>
    <property type="match status" value="2"/>
</dbReference>
<keyword evidence="3" id="KW-0813">Transport</keyword>
<accession>A0A0D1YIT2</accession>
<feature type="domain" description="ABC transporter" evidence="9">
    <location>
        <begin position="4"/>
        <end position="242"/>
    </location>
</feature>
<dbReference type="InterPro" id="IPR003439">
    <property type="entry name" value="ABC_transporter-like_ATP-bd"/>
</dbReference>
<dbReference type="EMBL" id="FNED01000002">
    <property type="protein sequence ID" value="SDI23143.1"/>
    <property type="molecule type" value="Genomic_DNA"/>
</dbReference>
<comment type="subcellular location">
    <subcellularLocation>
        <location evidence="1">Cell membrane</location>
        <topology evidence="1">Peripheral membrane protein</topology>
    </subcellularLocation>
</comment>
<organism evidence="10 12">
    <name type="scientific">Aneurinibacillus migulanus</name>
    <name type="common">Bacillus migulanus</name>
    <dbReference type="NCBI Taxonomy" id="47500"/>
    <lineage>
        <taxon>Bacteria</taxon>
        <taxon>Bacillati</taxon>
        <taxon>Bacillota</taxon>
        <taxon>Bacilli</taxon>
        <taxon>Bacillales</taxon>
        <taxon>Paenibacillaceae</taxon>
        <taxon>Aneurinibacillus group</taxon>
        <taxon>Aneurinibacillus</taxon>
    </lineage>
</organism>
<comment type="similarity">
    <text evidence="2">Belongs to the ABC transporter superfamily.</text>
</comment>
<keyword evidence="8" id="KW-0472">Membrane</keyword>
<dbReference type="InterPro" id="IPR050095">
    <property type="entry name" value="ECF_ABC_transporter_ATP-bd"/>
</dbReference>
<reference evidence="10 12" key="1">
    <citation type="submission" date="2015-07" db="EMBL/GenBank/DDBJ databases">
        <title>Fjat-14205 dsm 2895.</title>
        <authorList>
            <person name="Liu B."/>
            <person name="Wang J."/>
            <person name="Zhu Y."/>
            <person name="Liu G."/>
            <person name="Chen Q."/>
            <person name="Chen Z."/>
            <person name="Lan J."/>
            <person name="Che J."/>
            <person name="Ge C."/>
            <person name="Shi H."/>
            <person name="Pan Z."/>
            <person name="Liu X."/>
        </authorList>
    </citation>
    <scope>NUCLEOTIDE SEQUENCE [LARGE SCALE GENOMIC DNA]</scope>
    <source>
        <strain evidence="10 12">DSM 2895</strain>
    </source>
</reference>
<keyword evidence="12" id="KW-1185">Reference proteome</keyword>
<evidence type="ECO:0000256" key="1">
    <source>
        <dbReference type="ARBA" id="ARBA00004202"/>
    </source>
</evidence>
<protein>
    <submittedName>
        <fullName evidence="11">Energy-coupling factor transport system ATP-binding protein</fullName>
    </submittedName>
</protein>
<name>A0A0D1YIT2_ANEMI</name>
<dbReference type="AlphaFoldDB" id="A0A0D1YIT2"/>
<evidence type="ECO:0000256" key="4">
    <source>
        <dbReference type="ARBA" id="ARBA00022475"/>
    </source>
</evidence>
<gene>
    <name evidence="10" type="ORF">AF333_13660</name>
    <name evidence="11" type="ORF">SAMN04487909_102204</name>
</gene>
<feature type="domain" description="ABC transporter" evidence="9">
    <location>
        <begin position="306"/>
        <end position="539"/>
    </location>
</feature>
<dbReference type="InterPro" id="IPR027417">
    <property type="entry name" value="P-loop_NTPase"/>
</dbReference>
<dbReference type="GeneID" id="42306218"/>
<evidence type="ECO:0000313" key="12">
    <source>
        <dbReference type="Proteomes" id="UP000037269"/>
    </source>
</evidence>
<dbReference type="PATRIC" id="fig|47500.8.peg.1504"/>
<evidence type="ECO:0000256" key="8">
    <source>
        <dbReference type="ARBA" id="ARBA00023136"/>
    </source>
</evidence>
<dbReference type="InterPro" id="IPR003593">
    <property type="entry name" value="AAA+_ATPase"/>
</dbReference>
<evidence type="ECO:0000256" key="2">
    <source>
        <dbReference type="ARBA" id="ARBA00005417"/>
    </source>
</evidence>
<dbReference type="PROSITE" id="PS00211">
    <property type="entry name" value="ABC_TRANSPORTER_1"/>
    <property type="match status" value="2"/>
</dbReference>
<dbReference type="SMART" id="SM00382">
    <property type="entry name" value="AAA"/>
    <property type="match status" value="2"/>
</dbReference>
<dbReference type="InterPro" id="IPR017871">
    <property type="entry name" value="ABC_transporter-like_CS"/>
</dbReference>
<evidence type="ECO:0000259" key="9">
    <source>
        <dbReference type="PROSITE" id="PS50893"/>
    </source>
</evidence>
<evidence type="ECO:0000313" key="10">
    <source>
        <dbReference type="EMBL" id="KON96366.1"/>
    </source>
</evidence>
<dbReference type="Proteomes" id="UP000037269">
    <property type="component" value="Unassembled WGS sequence"/>
</dbReference>
<keyword evidence="7" id="KW-1278">Translocase</keyword>
<evidence type="ECO:0000256" key="6">
    <source>
        <dbReference type="ARBA" id="ARBA00022840"/>
    </source>
</evidence>
<sequence>MAIIEVERLSFWYPDEERAALSDMSLTVKAGEFIVLCGASGCGKTTLLRHLKKELTPVGKRTGRIMYKGVPLEEQPDRQTTQQIGMVFQNPESQIVMDTVWHELAFSMENMGYTLPVMRKRLGEMTQFFSLEPLLYRSVHELSGGQKQMINLASVLLLQPNVLLLDEPTSQLDPVSAREFIQMVYRLNQEFSMTVIMSEHRLEDVIPLADRVIIMEKGQVKYEGSAGTVSRQIRAGQADEELAYLPSIARLYFAVQPPANQLESTQQVPLTVREGKRWLAASRKEGVGVQPPAVSSMFALQEDELLTCHEVTFQYGREQPEVLSKLSLSIYRGECLAILGGNGAGKSTLLQIMAGLAVPQRGSVRYRKKQDICSMPEKERARIIGYLAQNPLLYFSYDTVEEELLHMAEYAGISSSAEKIQHLLVSLGITDIVKKHPHDISGGQQQKVALAMVLLADPHILLLDEPTKGMDPPAKKRMAALLHALREAGTTVVFVTHDIEFAARHATRCAMLFDGAISAVAEPRVFFSENYFYTTVINRIVREWLPDALTYEDVIKRWNVPVSLF</sequence>
<evidence type="ECO:0000256" key="7">
    <source>
        <dbReference type="ARBA" id="ARBA00022967"/>
    </source>
</evidence>
<dbReference type="STRING" id="47500.AF333_13660"/>
<dbReference type="PANTHER" id="PTHR43553:SF27">
    <property type="entry name" value="ENERGY-COUPLING FACTOR TRANSPORTER ATP-BINDING PROTEIN ECFA2"/>
    <property type="match status" value="1"/>
</dbReference>
<dbReference type="SUPFAM" id="SSF52540">
    <property type="entry name" value="P-loop containing nucleoside triphosphate hydrolases"/>
    <property type="match status" value="2"/>
</dbReference>
<evidence type="ECO:0000256" key="3">
    <source>
        <dbReference type="ARBA" id="ARBA00022448"/>
    </source>
</evidence>
<dbReference type="InterPro" id="IPR015856">
    <property type="entry name" value="ABC_transpr_CbiO/EcfA_su"/>
</dbReference>
<evidence type="ECO:0000313" key="13">
    <source>
        <dbReference type="Proteomes" id="UP000182836"/>
    </source>
</evidence>
<keyword evidence="6 11" id="KW-0067">ATP-binding</keyword>
<dbReference type="Gene3D" id="3.40.50.300">
    <property type="entry name" value="P-loop containing nucleotide triphosphate hydrolases"/>
    <property type="match status" value="2"/>
</dbReference>
<dbReference type="OrthoDB" id="501320at2"/>
<dbReference type="EMBL" id="LGUG01000004">
    <property type="protein sequence ID" value="KON96366.1"/>
    <property type="molecule type" value="Genomic_DNA"/>
</dbReference>
<dbReference type="PROSITE" id="PS50893">
    <property type="entry name" value="ABC_TRANSPORTER_2"/>
    <property type="match status" value="2"/>
</dbReference>
<dbReference type="GO" id="GO:0042626">
    <property type="term" value="F:ATPase-coupled transmembrane transporter activity"/>
    <property type="evidence" value="ECO:0007669"/>
    <property type="project" value="TreeGrafter"/>
</dbReference>
<dbReference type="GO" id="GO:0016887">
    <property type="term" value="F:ATP hydrolysis activity"/>
    <property type="evidence" value="ECO:0007669"/>
    <property type="project" value="InterPro"/>
</dbReference>
<dbReference type="GO" id="GO:0005524">
    <property type="term" value="F:ATP binding"/>
    <property type="evidence" value="ECO:0007669"/>
    <property type="project" value="UniProtKB-KW"/>
</dbReference>